<dbReference type="RefSeq" id="WP_189514354.1">
    <property type="nucleotide sequence ID" value="NZ_BMZM01000001.1"/>
</dbReference>
<feature type="transmembrane region" description="Helical" evidence="1">
    <location>
        <begin position="52"/>
        <end position="75"/>
    </location>
</feature>
<dbReference type="InterPro" id="IPR019251">
    <property type="entry name" value="DUF2231_TM"/>
</dbReference>
<keyword evidence="1" id="KW-0812">Transmembrane</keyword>
<protein>
    <submittedName>
        <fullName evidence="3">Membrane protein</fullName>
    </submittedName>
</protein>
<evidence type="ECO:0000259" key="2">
    <source>
        <dbReference type="Pfam" id="PF09990"/>
    </source>
</evidence>
<feature type="transmembrane region" description="Helical" evidence="1">
    <location>
        <begin position="20"/>
        <end position="40"/>
    </location>
</feature>
<gene>
    <name evidence="3" type="ORF">GCM10010082_02660</name>
</gene>
<feature type="transmembrane region" description="Helical" evidence="1">
    <location>
        <begin position="82"/>
        <end position="102"/>
    </location>
</feature>
<evidence type="ECO:0000313" key="3">
    <source>
        <dbReference type="EMBL" id="GHC15543.1"/>
    </source>
</evidence>
<comment type="caution">
    <text evidence="3">The sequence shown here is derived from an EMBL/GenBank/DDBJ whole genome shotgun (WGS) entry which is preliminary data.</text>
</comment>
<keyword evidence="1" id="KW-1133">Transmembrane helix</keyword>
<dbReference type="Proteomes" id="UP000604243">
    <property type="component" value="Unassembled WGS sequence"/>
</dbReference>
<keyword evidence="4" id="KW-1185">Reference proteome</keyword>
<accession>A0ABQ3FA28</accession>
<keyword evidence="1" id="KW-0472">Membrane</keyword>
<evidence type="ECO:0000256" key="1">
    <source>
        <dbReference type="SAM" id="Phobius"/>
    </source>
</evidence>
<proteinExistence type="predicted"/>
<dbReference type="Pfam" id="PF09990">
    <property type="entry name" value="DUF2231"/>
    <property type="match status" value="1"/>
</dbReference>
<dbReference type="EMBL" id="BMZM01000001">
    <property type="protein sequence ID" value="GHC15543.1"/>
    <property type="molecule type" value="Genomic_DNA"/>
</dbReference>
<sequence length="143" mass="15542">MTTTAEHTYRRRGLNPLHGVLLAGTFVLFLGATLSDYAYLSSYEIQWATFASWLIAGALVCNGLAFACGVIGLFGAFDRRRAFIHVALLLVSFVLGFINALMHAMDAWAMMPTGLILSIILTVLALVATWIGFSNTGVKVKKQ</sequence>
<feature type="domain" description="DUF2231" evidence="2">
    <location>
        <begin position="16"/>
        <end position="132"/>
    </location>
</feature>
<reference evidence="4" key="1">
    <citation type="journal article" date="2019" name="Int. J. Syst. Evol. Microbiol.">
        <title>The Global Catalogue of Microorganisms (GCM) 10K type strain sequencing project: providing services to taxonomists for standard genome sequencing and annotation.</title>
        <authorList>
            <consortium name="The Broad Institute Genomics Platform"/>
            <consortium name="The Broad Institute Genome Sequencing Center for Infectious Disease"/>
            <person name="Wu L."/>
            <person name="Ma J."/>
        </authorList>
    </citation>
    <scope>NUCLEOTIDE SEQUENCE [LARGE SCALE GENOMIC DNA]</scope>
    <source>
        <strain evidence="4">KCTC 42082</strain>
    </source>
</reference>
<feature type="transmembrane region" description="Helical" evidence="1">
    <location>
        <begin position="108"/>
        <end position="133"/>
    </location>
</feature>
<name>A0ABQ3FA28_9GAMM</name>
<organism evidence="3 4">
    <name type="scientific">Kushneria pakistanensis</name>
    <dbReference type="NCBI Taxonomy" id="1508770"/>
    <lineage>
        <taxon>Bacteria</taxon>
        <taxon>Pseudomonadati</taxon>
        <taxon>Pseudomonadota</taxon>
        <taxon>Gammaproteobacteria</taxon>
        <taxon>Oceanospirillales</taxon>
        <taxon>Halomonadaceae</taxon>
        <taxon>Kushneria</taxon>
    </lineage>
</organism>
<evidence type="ECO:0000313" key="4">
    <source>
        <dbReference type="Proteomes" id="UP000604243"/>
    </source>
</evidence>